<dbReference type="Pfam" id="PF13361">
    <property type="entry name" value="UvrD_C"/>
    <property type="match status" value="2"/>
</dbReference>
<dbReference type="PROSITE" id="PS51198">
    <property type="entry name" value="UVRD_HELICASE_ATP_BIND"/>
    <property type="match status" value="1"/>
</dbReference>
<evidence type="ECO:0000259" key="15">
    <source>
        <dbReference type="PROSITE" id="PS51217"/>
    </source>
</evidence>
<dbReference type="GO" id="GO:0043138">
    <property type="term" value="F:3'-5' DNA helicase activity"/>
    <property type="evidence" value="ECO:0007669"/>
    <property type="project" value="UniProtKB-EC"/>
</dbReference>
<dbReference type="SUPFAM" id="SSF52540">
    <property type="entry name" value="P-loop containing nucleoside triphosphate hydrolases"/>
    <property type="match status" value="1"/>
</dbReference>
<dbReference type="EC" id="5.6.2.4" evidence="9"/>
<dbReference type="Gene3D" id="3.40.50.300">
    <property type="entry name" value="P-loop containing nucleotide triphosphate hydrolases"/>
    <property type="match status" value="2"/>
</dbReference>
<dbReference type="Gene3D" id="1.10.10.2910">
    <property type="match status" value="1"/>
</dbReference>
<keyword evidence="7" id="KW-0413">Isomerase</keyword>
<evidence type="ECO:0000256" key="6">
    <source>
        <dbReference type="ARBA" id="ARBA00023125"/>
    </source>
</evidence>
<dbReference type="Pfam" id="PF00580">
    <property type="entry name" value="UvrD-helicase"/>
    <property type="match status" value="1"/>
</dbReference>
<evidence type="ECO:0000313" key="16">
    <source>
        <dbReference type="EMBL" id="RIV80355.1"/>
    </source>
</evidence>
<dbReference type="GO" id="GO:0016787">
    <property type="term" value="F:hydrolase activity"/>
    <property type="evidence" value="ECO:0007669"/>
    <property type="project" value="UniProtKB-UniRule"/>
</dbReference>
<evidence type="ECO:0000256" key="2">
    <source>
        <dbReference type="ARBA" id="ARBA00022741"/>
    </source>
</evidence>
<dbReference type="InterPro" id="IPR014017">
    <property type="entry name" value="DNA_helicase_UvrD-like_C"/>
</dbReference>
<dbReference type="InterPro" id="IPR013986">
    <property type="entry name" value="DExx_box_DNA_helicase_dom_sf"/>
</dbReference>
<dbReference type="OrthoDB" id="9810135at2"/>
<comment type="similarity">
    <text evidence="1">Belongs to the helicase family. UvrD subfamily.</text>
</comment>
<feature type="region of interest" description="Disordered" evidence="13">
    <location>
        <begin position="182"/>
        <end position="220"/>
    </location>
</feature>
<dbReference type="AlphaFoldDB" id="A0A418NL28"/>
<keyword evidence="3 12" id="KW-0378">Hydrolase</keyword>
<evidence type="ECO:0000313" key="17">
    <source>
        <dbReference type="Proteomes" id="UP000285092"/>
    </source>
</evidence>
<dbReference type="InterPro" id="IPR014016">
    <property type="entry name" value="UvrD-like_ATP-bd"/>
</dbReference>
<keyword evidence="5 12" id="KW-0067">ATP-binding</keyword>
<accession>A0A418NL28</accession>
<evidence type="ECO:0000256" key="10">
    <source>
        <dbReference type="ARBA" id="ARBA00034923"/>
    </source>
</evidence>
<dbReference type="GO" id="GO:0005524">
    <property type="term" value="F:ATP binding"/>
    <property type="evidence" value="ECO:0007669"/>
    <property type="project" value="UniProtKB-UniRule"/>
</dbReference>
<evidence type="ECO:0000256" key="8">
    <source>
        <dbReference type="ARBA" id="ARBA00034617"/>
    </source>
</evidence>
<name>A0A418NL28_9SPHN</name>
<keyword evidence="2 12" id="KW-0547">Nucleotide-binding</keyword>
<evidence type="ECO:0000256" key="9">
    <source>
        <dbReference type="ARBA" id="ARBA00034808"/>
    </source>
</evidence>
<keyword evidence="4 12" id="KW-0347">Helicase</keyword>
<dbReference type="GO" id="GO:0000725">
    <property type="term" value="P:recombinational repair"/>
    <property type="evidence" value="ECO:0007669"/>
    <property type="project" value="TreeGrafter"/>
</dbReference>
<comment type="catalytic activity">
    <reaction evidence="11">
        <text>ATP + H2O = ADP + phosphate + H(+)</text>
        <dbReference type="Rhea" id="RHEA:13065"/>
        <dbReference type="ChEBI" id="CHEBI:15377"/>
        <dbReference type="ChEBI" id="CHEBI:15378"/>
        <dbReference type="ChEBI" id="CHEBI:30616"/>
        <dbReference type="ChEBI" id="CHEBI:43474"/>
        <dbReference type="ChEBI" id="CHEBI:456216"/>
        <dbReference type="EC" id="5.6.2.4"/>
    </reaction>
</comment>
<dbReference type="InterPro" id="IPR027417">
    <property type="entry name" value="P-loop_NTPase"/>
</dbReference>
<dbReference type="GO" id="GO:0033202">
    <property type="term" value="C:DNA helicase complex"/>
    <property type="evidence" value="ECO:0007669"/>
    <property type="project" value="TreeGrafter"/>
</dbReference>
<gene>
    <name evidence="16" type="ORF">D2V04_03430</name>
</gene>
<evidence type="ECO:0000259" key="14">
    <source>
        <dbReference type="PROSITE" id="PS51198"/>
    </source>
</evidence>
<dbReference type="InterPro" id="IPR010359">
    <property type="entry name" value="IrrE_HExxH"/>
</dbReference>
<dbReference type="PROSITE" id="PS51217">
    <property type="entry name" value="UVRD_HELICASE_CTER"/>
    <property type="match status" value="1"/>
</dbReference>
<evidence type="ECO:0000256" key="3">
    <source>
        <dbReference type="ARBA" id="ARBA00022801"/>
    </source>
</evidence>
<dbReference type="CDD" id="cd17932">
    <property type="entry name" value="DEXQc_UvrD"/>
    <property type="match status" value="1"/>
</dbReference>
<protein>
    <recommendedName>
        <fullName evidence="9">DNA 3'-5' helicase</fullName>
        <ecNumber evidence="9">5.6.2.4</ecNumber>
    </recommendedName>
    <alternativeName>
        <fullName evidence="10">DNA 3'-5' helicase II</fullName>
    </alternativeName>
</protein>
<evidence type="ECO:0000256" key="13">
    <source>
        <dbReference type="SAM" id="MobiDB-lite"/>
    </source>
</evidence>
<organism evidence="16 17">
    <name type="scientific">Pelagerythrobacter aerophilus</name>
    <dbReference type="NCBI Taxonomy" id="2306995"/>
    <lineage>
        <taxon>Bacteria</taxon>
        <taxon>Pseudomonadati</taxon>
        <taxon>Pseudomonadota</taxon>
        <taxon>Alphaproteobacteria</taxon>
        <taxon>Sphingomonadales</taxon>
        <taxon>Erythrobacteraceae</taxon>
        <taxon>Pelagerythrobacter</taxon>
    </lineage>
</organism>
<evidence type="ECO:0000256" key="1">
    <source>
        <dbReference type="ARBA" id="ARBA00009922"/>
    </source>
</evidence>
<feature type="binding site" evidence="12">
    <location>
        <begin position="217"/>
        <end position="224"/>
    </location>
    <ligand>
        <name>ATP</name>
        <dbReference type="ChEBI" id="CHEBI:30616"/>
    </ligand>
</feature>
<sequence>MELFAAARALALEKRQAAVEDCDEIGSTAQLLEAAARGAKLNLCAVDKDDGCLRGAEAVLDRDLDTIFYKSSTPLPHAHFQIAHELGHFWLDGEASDCDASSFNHAAGDLANLGAARVDSYSPKERREAQANVFAREMLLPAEIAANSFVEQDRSPNELAVALEVPLALVFAQLIRGTLLPSPEPSIETRDDRPQPSLDDSQKEAAEVPEGPLLLEAGPGTGKTRTLVARVEHLLAKGVAASNMLVLTYSNKAAEELRERVQRVATEAATQMWSGTFHAFGLELLRKYGHLIGLPAAPKLADLNESIALLETLLPELPLDHYLVLHQPSEGLLHILKAISRAKDELVGPKRYREICEAMPSSTEDDVRARERALEVAEIYAAYEQALRETGRIDFGDLIMRSVELLDAHPEIAAELIDERPHILVDEFQDVNRASSVLLERIAGDAKGLWVVGDSRQSIYRFRGASPDNIIAFPIQFEGARTLALAVNYRSREPIVKAFADFGTQMSASGSTQCDWYANKGEGEPLAFHIGNSLESEALGLAKAMKQMRKEGFAYRDQAVLCRSHTQLARYAAILESEGIPVLYLGDIFERDEVRDLLAMLSLVGEFTSSGLVRLSEFTDYTFDLEDLRVLIDSQIVSANSAFEALGEADGSALSESGRQSVERLRNDLGGIDRHKSAARALEEFLFVRSRWLMPLLVDGTVQGAQKRLAIYQLLQAAYTFAAAEPGAGIGRFLDWVRRLELLGEERQLRAPPAEAAGIDAVRLMTVHASKGLEFRAVYLPGLARGQFPASRRYDPSPPPPGLAERTPDEVRLEEEECLFFVALSRAQERLILSRATHYGTARGPSDFLAMISGRLPCAPDSAPDWITGSDENELPQYTAGCERKLESHRAEDLDQYLLCPRAYLYQRVLGLSGGREDEGYVRFHRAAYSVIRELGTFAEEPSPLAAARQALAEGWEKIGPKGHPFEAIYRRQAELVIERAIAHWLKAGSRPEPFEQPVGDSMVRLTPDMIDRSKGTVELIRLRTGRAPKRPPDNDIFALYHRASAAHDGGRVSVHYLGCDTRLGVPMSERVITNRLEKYRKAIDGVAAGHYPPQPDDRICPRCPQYFVCPSL</sequence>
<comment type="catalytic activity">
    <reaction evidence="8">
        <text>Couples ATP hydrolysis with the unwinding of duplex DNA by translocating in the 3'-5' direction.</text>
        <dbReference type="EC" id="5.6.2.4"/>
    </reaction>
</comment>
<evidence type="ECO:0000256" key="5">
    <source>
        <dbReference type="ARBA" id="ARBA00022840"/>
    </source>
</evidence>
<dbReference type="Pfam" id="PF06114">
    <property type="entry name" value="Peptidase_M78"/>
    <property type="match status" value="1"/>
</dbReference>
<dbReference type="Gene3D" id="1.10.486.10">
    <property type="entry name" value="PCRA, domain 4"/>
    <property type="match status" value="1"/>
</dbReference>
<dbReference type="Pfam" id="PF12705">
    <property type="entry name" value="PDDEXK_1"/>
    <property type="match status" value="1"/>
</dbReference>
<comment type="caution">
    <text evidence="16">The sequence shown here is derived from an EMBL/GenBank/DDBJ whole genome shotgun (WGS) entry which is preliminary data.</text>
</comment>
<feature type="domain" description="UvrD-like helicase ATP-binding" evidence="14">
    <location>
        <begin position="196"/>
        <end position="492"/>
    </location>
</feature>
<evidence type="ECO:0000256" key="12">
    <source>
        <dbReference type="PROSITE-ProRule" id="PRU00560"/>
    </source>
</evidence>
<dbReference type="PANTHER" id="PTHR11070:SF2">
    <property type="entry name" value="ATP-DEPENDENT DNA HELICASE SRS2"/>
    <property type="match status" value="1"/>
</dbReference>
<dbReference type="Gene3D" id="1.10.10.160">
    <property type="match status" value="1"/>
</dbReference>
<dbReference type="GO" id="GO:0005829">
    <property type="term" value="C:cytosol"/>
    <property type="evidence" value="ECO:0007669"/>
    <property type="project" value="TreeGrafter"/>
</dbReference>
<reference evidence="16 17" key="1">
    <citation type="submission" date="2018-08" db="EMBL/GenBank/DDBJ databases">
        <title>Altererythrobacter sp.Ery1 and Ery12, the genome sequencing of novel strains in genus Alterythrobacter.</title>
        <authorList>
            <person name="Cheng H."/>
            <person name="Wu Y.-H."/>
            <person name="Fang C."/>
            <person name="Xu X.-W."/>
        </authorList>
    </citation>
    <scope>NUCLEOTIDE SEQUENCE [LARGE SCALE GENOMIC DNA]</scope>
    <source>
        <strain evidence="16 17">Ery1</strain>
    </source>
</reference>
<dbReference type="InterPro" id="IPR038726">
    <property type="entry name" value="PDDEXK_AddAB-type"/>
</dbReference>
<keyword evidence="17" id="KW-1185">Reference proteome</keyword>
<dbReference type="RefSeq" id="WP_119511941.1">
    <property type="nucleotide sequence ID" value="NZ_QXFK01000011.1"/>
</dbReference>
<dbReference type="EMBL" id="QXFK01000011">
    <property type="protein sequence ID" value="RIV80355.1"/>
    <property type="molecule type" value="Genomic_DNA"/>
</dbReference>
<evidence type="ECO:0000256" key="11">
    <source>
        <dbReference type="ARBA" id="ARBA00048988"/>
    </source>
</evidence>
<feature type="compositionally biased region" description="Basic and acidic residues" evidence="13">
    <location>
        <begin position="187"/>
        <end position="206"/>
    </location>
</feature>
<dbReference type="PANTHER" id="PTHR11070">
    <property type="entry name" value="UVRD / RECB / PCRA DNA HELICASE FAMILY MEMBER"/>
    <property type="match status" value="1"/>
</dbReference>
<evidence type="ECO:0000256" key="7">
    <source>
        <dbReference type="ARBA" id="ARBA00023235"/>
    </source>
</evidence>
<proteinExistence type="inferred from homology"/>
<dbReference type="GO" id="GO:0003677">
    <property type="term" value="F:DNA binding"/>
    <property type="evidence" value="ECO:0007669"/>
    <property type="project" value="UniProtKB-KW"/>
</dbReference>
<evidence type="ECO:0000256" key="4">
    <source>
        <dbReference type="ARBA" id="ARBA00022806"/>
    </source>
</evidence>
<dbReference type="InterPro" id="IPR000212">
    <property type="entry name" value="DNA_helicase_UvrD/REP"/>
</dbReference>
<dbReference type="Proteomes" id="UP000285092">
    <property type="component" value="Unassembled WGS sequence"/>
</dbReference>
<keyword evidence="6" id="KW-0238">DNA-binding</keyword>
<feature type="domain" description="UvrD-like helicase C-terminal" evidence="15">
    <location>
        <begin position="494"/>
        <end position="772"/>
    </location>
</feature>